<dbReference type="AlphaFoldDB" id="A0A9P5ZXW6"/>
<sequence>MQNQLLDKTTQHPDGIFKGFKTTNISISVPSGDKNVPPAEYAVPGLQYWSLLSVLKSAFTHPLAAKYHLSLFKLFHLKAGTEVHKHVYGELYNLDEFIQEHNHIQCAPLPPQEQNCKHKKVVAALMYWSDLTHLANFRTAKLWPIYMLLGNLSKYICTQPTSGACHHVAYIPSVCEYF</sequence>
<dbReference type="Proteomes" id="UP000807025">
    <property type="component" value="Unassembled WGS sequence"/>
</dbReference>
<accession>A0A9P5ZXW6</accession>
<comment type="caution">
    <text evidence="1">The sequence shown here is derived from an EMBL/GenBank/DDBJ whole genome shotgun (WGS) entry which is preliminary data.</text>
</comment>
<name>A0A9P5ZXW6_PLEER</name>
<gene>
    <name evidence="1" type="ORF">BDN71DRAFT_1392095</name>
</gene>
<reference evidence="1" key="1">
    <citation type="submission" date="2020-11" db="EMBL/GenBank/DDBJ databases">
        <authorList>
            <consortium name="DOE Joint Genome Institute"/>
            <person name="Ahrendt S."/>
            <person name="Riley R."/>
            <person name="Andreopoulos W."/>
            <person name="Labutti K."/>
            <person name="Pangilinan J."/>
            <person name="Ruiz-Duenas F.J."/>
            <person name="Barrasa J.M."/>
            <person name="Sanchez-Garcia M."/>
            <person name="Camarero S."/>
            <person name="Miyauchi S."/>
            <person name="Serrano A."/>
            <person name="Linde D."/>
            <person name="Babiker R."/>
            <person name="Drula E."/>
            <person name="Ayuso-Fernandez I."/>
            <person name="Pacheco R."/>
            <person name="Padilla G."/>
            <person name="Ferreira P."/>
            <person name="Barriuso J."/>
            <person name="Kellner H."/>
            <person name="Castanera R."/>
            <person name="Alfaro M."/>
            <person name="Ramirez L."/>
            <person name="Pisabarro A.G."/>
            <person name="Kuo A."/>
            <person name="Tritt A."/>
            <person name="Lipzen A."/>
            <person name="He G."/>
            <person name="Yan M."/>
            <person name="Ng V."/>
            <person name="Cullen D."/>
            <person name="Martin F."/>
            <person name="Rosso M.-N."/>
            <person name="Henrissat B."/>
            <person name="Hibbett D."/>
            <person name="Martinez A.T."/>
            <person name="Grigoriev I.V."/>
        </authorList>
    </citation>
    <scope>NUCLEOTIDE SEQUENCE</scope>
    <source>
        <strain evidence="1">ATCC 90797</strain>
    </source>
</reference>
<dbReference type="EMBL" id="MU154565">
    <property type="protein sequence ID" value="KAF9495118.1"/>
    <property type="molecule type" value="Genomic_DNA"/>
</dbReference>
<proteinExistence type="predicted"/>
<evidence type="ECO:0000313" key="2">
    <source>
        <dbReference type="Proteomes" id="UP000807025"/>
    </source>
</evidence>
<dbReference type="InterPro" id="IPR041078">
    <property type="entry name" value="Plavaka"/>
</dbReference>
<evidence type="ECO:0000313" key="1">
    <source>
        <dbReference type="EMBL" id="KAF9495118.1"/>
    </source>
</evidence>
<dbReference type="Pfam" id="PF18759">
    <property type="entry name" value="Plavaka"/>
    <property type="match status" value="1"/>
</dbReference>
<organism evidence="1 2">
    <name type="scientific">Pleurotus eryngii</name>
    <name type="common">Boletus of the steppes</name>
    <dbReference type="NCBI Taxonomy" id="5323"/>
    <lineage>
        <taxon>Eukaryota</taxon>
        <taxon>Fungi</taxon>
        <taxon>Dikarya</taxon>
        <taxon>Basidiomycota</taxon>
        <taxon>Agaricomycotina</taxon>
        <taxon>Agaricomycetes</taxon>
        <taxon>Agaricomycetidae</taxon>
        <taxon>Agaricales</taxon>
        <taxon>Pleurotineae</taxon>
        <taxon>Pleurotaceae</taxon>
        <taxon>Pleurotus</taxon>
    </lineage>
</organism>
<dbReference type="OrthoDB" id="3208495at2759"/>
<protein>
    <submittedName>
        <fullName evidence="1">Uncharacterized protein</fullName>
    </submittedName>
</protein>
<keyword evidence="2" id="KW-1185">Reference proteome</keyword>